<feature type="compositionally biased region" description="Polar residues" evidence="1">
    <location>
        <begin position="82"/>
        <end position="92"/>
    </location>
</feature>
<feature type="region of interest" description="Disordered" evidence="1">
    <location>
        <begin position="244"/>
        <end position="316"/>
    </location>
</feature>
<feature type="region of interest" description="Disordered" evidence="1">
    <location>
        <begin position="70"/>
        <end position="145"/>
    </location>
</feature>
<comment type="caution">
    <text evidence="2">The sequence shown here is derived from an EMBL/GenBank/DDBJ whole genome shotgun (WGS) entry which is preliminary data.</text>
</comment>
<dbReference type="EMBL" id="CAJPIJ010000138">
    <property type="protein sequence ID" value="CAG1987255.1"/>
    <property type="molecule type" value="Genomic_DNA"/>
</dbReference>
<evidence type="ECO:0000313" key="2">
    <source>
        <dbReference type="EMBL" id="CAG1987255.1"/>
    </source>
</evidence>
<accession>A0A2H3HEC1</accession>
<feature type="compositionally biased region" description="Low complexity" evidence="1">
    <location>
        <begin position="104"/>
        <end position="127"/>
    </location>
</feature>
<organism evidence="2 3">
    <name type="scientific">Gibberella zeae</name>
    <name type="common">Wheat head blight fungus</name>
    <name type="synonym">Fusarium graminearum</name>
    <dbReference type="NCBI Taxonomy" id="5518"/>
    <lineage>
        <taxon>Eukaryota</taxon>
        <taxon>Fungi</taxon>
        <taxon>Dikarya</taxon>
        <taxon>Ascomycota</taxon>
        <taxon>Pezizomycotina</taxon>
        <taxon>Sordariomycetes</taxon>
        <taxon>Hypocreomycetidae</taxon>
        <taxon>Hypocreales</taxon>
        <taxon>Nectriaceae</taxon>
        <taxon>Fusarium</taxon>
    </lineage>
</organism>
<name>A0A2H3HEC1_GIBZA</name>
<evidence type="ECO:0000313" key="3">
    <source>
        <dbReference type="Proteomes" id="UP000746612"/>
    </source>
</evidence>
<dbReference type="Proteomes" id="UP000746612">
    <property type="component" value="Unassembled WGS sequence"/>
</dbReference>
<reference evidence="2" key="1">
    <citation type="submission" date="2021-03" db="EMBL/GenBank/DDBJ databases">
        <authorList>
            <person name="Alouane T."/>
            <person name="Langin T."/>
            <person name="Bonhomme L."/>
        </authorList>
    </citation>
    <scope>NUCLEOTIDE SEQUENCE</scope>
    <source>
        <strain evidence="2">MDC_Fg202</strain>
    </source>
</reference>
<dbReference type="AlphaFoldDB" id="A0A2H3HEC1"/>
<evidence type="ECO:0000256" key="1">
    <source>
        <dbReference type="SAM" id="MobiDB-lite"/>
    </source>
</evidence>
<proteinExistence type="predicted"/>
<sequence>MEPFNEHEKRQLLTEIIKHSQIDNHQLYRFIGGSSVAPNWFHLALPNGRTLAQCQMTLATMGKEVSAQGIKRKAPGDGPSNEAGNGVQTPGSQEPEVQAQSATVQSSHMSVQHQSAMPMNQQQYQYQSGPPPKKKGRPAYSGRNAMGQRPFNPRLLAPMPGQQVVQNAQSSFRPIAPAPQLHSGTAAAVGPVVTSGMDQGLMCAPAAQQQGRMRLPTVRVRMAMEEMARQRGDQQALMALSRLPGQAPNHSRSNSEVVPDTSEQEETEKDRSRSIEPIETKDETSAAEDDTPEQAEGQKNGTPEQSKGLRRSQRKA</sequence>
<protein>
    <submittedName>
        <fullName evidence="2">Uncharacterized protein</fullName>
    </submittedName>
</protein>
<feature type="compositionally biased region" description="Basic and acidic residues" evidence="1">
    <location>
        <begin position="268"/>
        <end position="284"/>
    </location>
</feature>
<gene>
    <name evidence="2" type="ORF">MDCFG202_LOCUS292318</name>
</gene>